<evidence type="ECO:0000313" key="3">
    <source>
        <dbReference type="Proteomes" id="UP000784294"/>
    </source>
</evidence>
<dbReference type="OrthoDB" id="6276352at2759"/>
<feature type="non-terminal residue" evidence="2">
    <location>
        <position position="110"/>
    </location>
</feature>
<dbReference type="EMBL" id="CAAALY010070888">
    <property type="protein sequence ID" value="VEL24965.1"/>
    <property type="molecule type" value="Genomic_DNA"/>
</dbReference>
<evidence type="ECO:0000256" key="1">
    <source>
        <dbReference type="SAM" id="MobiDB-lite"/>
    </source>
</evidence>
<keyword evidence="3" id="KW-1185">Reference proteome</keyword>
<reference evidence="2" key="1">
    <citation type="submission" date="2018-11" db="EMBL/GenBank/DDBJ databases">
        <authorList>
            <consortium name="Pathogen Informatics"/>
        </authorList>
    </citation>
    <scope>NUCLEOTIDE SEQUENCE</scope>
</reference>
<feature type="region of interest" description="Disordered" evidence="1">
    <location>
        <begin position="77"/>
        <end position="110"/>
    </location>
</feature>
<proteinExistence type="predicted"/>
<comment type="caution">
    <text evidence="2">The sequence shown here is derived from an EMBL/GenBank/DDBJ whole genome shotgun (WGS) entry which is preliminary data.</text>
</comment>
<dbReference type="Proteomes" id="UP000784294">
    <property type="component" value="Unassembled WGS sequence"/>
</dbReference>
<sequence>MHGNPPSFGLRRDQLTDSFKPTFLAKWKVESAVILCICPCSADRLQLLQSTCPSAAAATILLGGQVTRSTLDFLYPDSDSCPGSESARRLERRTRAGPLTSRSLSDRPVG</sequence>
<organism evidence="2 3">
    <name type="scientific">Protopolystoma xenopodis</name>
    <dbReference type="NCBI Taxonomy" id="117903"/>
    <lineage>
        <taxon>Eukaryota</taxon>
        <taxon>Metazoa</taxon>
        <taxon>Spiralia</taxon>
        <taxon>Lophotrochozoa</taxon>
        <taxon>Platyhelminthes</taxon>
        <taxon>Monogenea</taxon>
        <taxon>Polyopisthocotylea</taxon>
        <taxon>Polystomatidea</taxon>
        <taxon>Polystomatidae</taxon>
        <taxon>Protopolystoma</taxon>
    </lineage>
</organism>
<protein>
    <submittedName>
        <fullName evidence="2">Uncharacterized protein</fullName>
    </submittedName>
</protein>
<accession>A0A3S5AJ04</accession>
<dbReference type="AlphaFoldDB" id="A0A3S5AJ04"/>
<gene>
    <name evidence="2" type="ORF">PXEA_LOCUS18405</name>
</gene>
<evidence type="ECO:0000313" key="2">
    <source>
        <dbReference type="EMBL" id="VEL24965.1"/>
    </source>
</evidence>
<name>A0A3S5AJ04_9PLAT</name>